<dbReference type="PANTHER" id="PTHR43711:SF1">
    <property type="entry name" value="HISTIDINE KINASE 1"/>
    <property type="match status" value="1"/>
</dbReference>
<keyword evidence="9" id="KW-0067">ATP-binding</keyword>
<evidence type="ECO:0000313" key="16">
    <source>
        <dbReference type="Proteomes" id="UP000050668"/>
    </source>
</evidence>
<dbReference type="PRINTS" id="PR00344">
    <property type="entry name" value="BCTRLSENSOR"/>
</dbReference>
<evidence type="ECO:0000259" key="14">
    <source>
        <dbReference type="PROSITE" id="PS50885"/>
    </source>
</evidence>
<name>A0ABR5K4F0_9BACI</name>
<evidence type="ECO:0000256" key="8">
    <source>
        <dbReference type="ARBA" id="ARBA00022777"/>
    </source>
</evidence>
<evidence type="ECO:0000256" key="11">
    <source>
        <dbReference type="ARBA" id="ARBA00023136"/>
    </source>
</evidence>
<keyword evidence="7" id="KW-0547">Nucleotide-binding</keyword>
<dbReference type="SUPFAM" id="SSF47384">
    <property type="entry name" value="Homodimeric domain of signal transducing histidine kinase"/>
    <property type="match status" value="1"/>
</dbReference>
<dbReference type="SUPFAM" id="SSF158472">
    <property type="entry name" value="HAMP domain-like"/>
    <property type="match status" value="1"/>
</dbReference>
<dbReference type="Gene3D" id="3.30.565.10">
    <property type="entry name" value="Histidine kinase-like ATPase, C-terminal domain"/>
    <property type="match status" value="1"/>
</dbReference>
<dbReference type="SMART" id="SM00388">
    <property type="entry name" value="HisKA"/>
    <property type="match status" value="1"/>
</dbReference>
<dbReference type="Pfam" id="PF00672">
    <property type="entry name" value="HAMP"/>
    <property type="match status" value="1"/>
</dbReference>
<dbReference type="InterPro" id="IPR036890">
    <property type="entry name" value="HATPase_C_sf"/>
</dbReference>
<dbReference type="InterPro" id="IPR003594">
    <property type="entry name" value="HATPase_dom"/>
</dbReference>
<dbReference type="CDD" id="cd00082">
    <property type="entry name" value="HisKA"/>
    <property type="match status" value="1"/>
</dbReference>
<evidence type="ECO:0000256" key="4">
    <source>
        <dbReference type="ARBA" id="ARBA00022475"/>
    </source>
</evidence>
<dbReference type="InterPro" id="IPR005467">
    <property type="entry name" value="His_kinase_dom"/>
</dbReference>
<keyword evidence="5" id="KW-0597">Phosphoprotein</keyword>
<dbReference type="CDD" id="cd00075">
    <property type="entry name" value="HATPase"/>
    <property type="match status" value="1"/>
</dbReference>
<dbReference type="SUPFAM" id="SSF55874">
    <property type="entry name" value="ATPase domain of HSP90 chaperone/DNA topoisomerase II/histidine kinase"/>
    <property type="match status" value="1"/>
</dbReference>
<evidence type="ECO:0000256" key="6">
    <source>
        <dbReference type="ARBA" id="ARBA00022679"/>
    </source>
</evidence>
<dbReference type="Gene3D" id="1.10.287.130">
    <property type="match status" value="1"/>
</dbReference>
<sequence>MKRPIAKPILGALFFILFNVSSFSAAHFLIERIPIPTSSYFRFIFTIITGYLFMMLFGVIMHLFMPNKRKNIYLEVVSALRKIASGDFNVYLDFKMDERNEITELVDQFNHMAKQLQQMEDMRQEFISNVSHEIQSPLTSIIGFTQALQHKQLSEEQHQHYLNIIETESRRLSKLSENLMKLTTLESENHSFEKKNYPLDQQLRTIILACEPNWTIKKLEFDVHLDKVTLLADEDLMSQVWTNLIHNCIKFTPDHGKITIHLEKKEHQAIVTISDTGIGISEADQLHIFERFYKADQARVRSNNGSGLGLSIVKKIIDMHNGTITVQSEIDKGTTFVINLPIN</sequence>
<gene>
    <name evidence="15" type="ORF">AEA09_08875</name>
</gene>
<keyword evidence="12" id="KW-1133">Transmembrane helix</keyword>
<dbReference type="Proteomes" id="UP000050668">
    <property type="component" value="Unassembled WGS sequence"/>
</dbReference>
<keyword evidence="12" id="KW-0812">Transmembrane</keyword>
<feature type="transmembrane region" description="Helical" evidence="12">
    <location>
        <begin position="41"/>
        <end position="64"/>
    </location>
</feature>
<dbReference type="PROSITE" id="PS50109">
    <property type="entry name" value="HIS_KIN"/>
    <property type="match status" value="1"/>
</dbReference>
<keyword evidence="4" id="KW-1003">Cell membrane</keyword>
<dbReference type="Gene3D" id="1.10.8.500">
    <property type="entry name" value="HAMP domain in histidine kinase"/>
    <property type="match status" value="1"/>
</dbReference>
<evidence type="ECO:0000256" key="2">
    <source>
        <dbReference type="ARBA" id="ARBA00004651"/>
    </source>
</evidence>
<comment type="subcellular location">
    <subcellularLocation>
        <location evidence="2">Cell membrane</location>
        <topology evidence="2">Multi-pass membrane protein</topology>
    </subcellularLocation>
</comment>
<evidence type="ECO:0000256" key="12">
    <source>
        <dbReference type="SAM" id="Phobius"/>
    </source>
</evidence>
<dbReference type="PANTHER" id="PTHR43711">
    <property type="entry name" value="TWO-COMPONENT HISTIDINE KINASE"/>
    <property type="match status" value="1"/>
</dbReference>
<dbReference type="PROSITE" id="PS50885">
    <property type="entry name" value="HAMP"/>
    <property type="match status" value="1"/>
</dbReference>
<dbReference type="InterPro" id="IPR003661">
    <property type="entry name" value="HisK_dim/P_dom"/>
</dbReference>
<keyword evidence="10" id="KW-0902">Two-component regulatory system</keyword>
<evidence type="ECO:0000256" key="7">
    <source>
        <dbReference type="ARBA" id="ARBA00022741"/>
    </source>
</evidence>
<organism evidence="15 16">
    <name type="scientific">Lysinibacillus contaminans</name>
    <dbReference type="NCBI Taxonomy" id="1293441"/>
    <lineage>
        <taxon>Bacteria</taxon>
        <taxon>Bacillati</taxon>
        <taxon>Bacillota</taxon>
        <taxon>Bacilli</taxon>
        <taxon>Bacillales</taxon>
        <taxon>Bacillaceae</taxon>
        <taxon>Lysinibacillus</taxon>
    </lineage>
</organism>
<evidence type="ECO:0000313" key="15">
    <source>
        <dbReference type="EMBL" id="KOS69802.1"/>
    </source>
</evidence>
<dbReference type="Pfam" id="PF00512">
    <property type="entry name" value="HisKA"/>
    <property type="match status" value="1"/>
</dbReference>
<dbReference type="InterPro" id="IPR004358">
    <property type="entry name" value="Sig_transdc_His_kin-like_C"/>
</dbReference>
<dbReference type="CDD" id="cd06225">
    <property type="entry name" value="HAMP"/>
    <property type="match status" value="1"/>
</dbReference>
<evidence type="ECO:0000256" key="9">
    <source>
        <dbReference type="ARBA" id="ARBA00022840"/>
    </source>
</evidence>
<keyword evidence="8" id="KW-0418">Kinase</keyword>
<evidence type="ECO:0000256" key="5">
    <source>
        <dbReference type="ARBA" id="ARBA00022553"/>
    </source>
</evidence>
<evidence type="ECO:0000259" key="13">
    <source>
        <dbReference type="PROSITE" id="PS50109"/>
    </source>
</evidence>
<dbReference type="Pfam" id="PF02518">
    <property type="entry name" value="HATPase_c"/>
    <property type="match status" value="1"/>
</dbReference>
<keyword evidence="6" id="KW-0808">Transferase</keyword>
<dbReference type="InterPro" id="IPR036097">
    <property type="entry name" value="HisK_dim/P_sf"/>
</dbReference>
<evidence type="ECO:0000256" key="3">
    <source>
        <dbReference type="ARBA" id="ARBA00012438"/>
    </source>
</evidence>
<evidence type="ECO:0000256" key="10">
    <source>
        <dbReference type="ARBA" id="ARBA00023012"/>
    </source>
</evidence>
<keyword evidence="16" id="KW-1185">Reference proteome</keyword>
<evidence type="ECO:0000256" key="1">
    <source>
        <dbReference type="ARBA" id="ARBA00000085"/>
    </source>
</evidence>
<dbReference type="SMART" id="SM00387">
    <property type="entry name" value="HATPase_c"/>
    <property type="match status" value="1"/>
</dbReference>
<dbReference type="RefSeq" id="WP_053584665.1">
    <property type="nucleotide sequence ID" value="NZ_LGRV01000003.1"/>
</dbReference>
<feature type="domain" description="HAMP" evidence="14">
    <location>
        <begin position="75"/>
        <end position="121"/>
    </location>
</feature>
<feature type="domain" description="Histidine kinase" evidence="13">
    <location>
        <begin position="129"/>
        <end position="343"/>
    </location>
</feature>
<comment type="catalytic activity">
    <reaction evidence="1">
        <text>ATP + protein L-histidine = ADP + protein N-phospho-L-histidine.</text>
        <dbReference type="EC" id="2.7.13.3"/>
    </reaction>
</comment>
<proteinExistence type="predicted"/>
<comment type="caution">
    <text evidence="15">The sequence shown here is derived from an EMBL/GenBank/DDBJ whole genome shotgun (WGS) entry which is preliminary data.</text>
</comment>
<dbReference type="EC" id="2.7.13.3" evidence="3"/>
<dbReference type="InterPro" id="IPR003660">
    <property type="entry name" value="HAMP_dom"/>
</dbReference>
<dbReference type="InterPro" id="IPR050736">
    <property type="entry name" value="Sensor_HK_Regulatory"/>
</dbReference>
<keyword evidence="11 12" id="KW-0472">Membrane</keyword>
<protein>
    <recommendedName>
        <fullName evidence="3">histidine kinase</fullName>
        <ecNumber evidence="3">2.7.13.3</ecNumber>
    </recommendedName>
</protein>
<dbReference type="EMBL" id="LGRV01000003">
    <property type="protein sequence ID" value="KOS69802.1"/>
    <property type="molecule type" value="Genomic_DNA"/>
</dbReference>
<reference evidence="16" key="1">
    <citation type="submission" date="2015-07" db="EMBL/GenBank/DDBJ databases">
        <title>Fjat-14205 dsm 2895.</title>
        <authorList>
            <person name="Liu B."/>
            <person name="Wang J."/>
            <person name="Zhu Y."/>
            <person name="Liu G."/>
            <person name="Chen Q."/>
            <person name="Chen Z."/>
            <person name="Lan J."/>
            <person name="Che J."/>
            <person name="Ge C."/>
            <person name="Shi H."/>
            <person name="Pan Z."/>
            <person name="Liu X."/>
        </authorList>
    </citation>
    <scope>NUCLEOTIDE SEQUENCE [LARGE SCALE GENOMIC DNA]</scope>
    <source>
        <strain evidence="16">DSM 25560</strain>
    </source>
</reference>
<accession>A0ABR5K4F0</accession>